<organism evidence="1 2">
    <name type="scientific">Symbiodinium necroappetens</name>
    <dbReference type="NCBI Taxonomy" id="1628268"/>
    <lineage>
        <taxon>Eukaryota</taxon>
        <taxon>Sar</taxon>
        <taxon>Alveolata</taxon>
        <taxon>Dinophyceae</taxon>
        <taxon>Suessiales</taxon>
        <taxon>Symbiodiniaceae</taxon>
        <taxon>Symbiodinium</taxon>
    </lineage>
</organism>
<proteinExistence type="predicted"/>
<reference evidence="1" key="1">
    <citation type="submission" date="2021-02" db="EMBL/GenBank/DDBJ databases">
        <authorList>
            <person name="Dougan E. K."/>
            <person name="Rhodes N."/>
            <person name="Thang M."/>
            <person name="Chan C."/>
        </authorList>
    </citation>
    <scope>NUCLEOTIDE SEQUENCE</scope>
</reference>
<dbReference type="Proteomes" id="UP000601435">
    <property type="component" value="Unassembled WGS sequence"/>
</dbReference>
<dbReference type="OrthoDB" id="441488at2759"/>
<protein>
    <submittedName>
        <fullName evidence="1">Pfh1 protein</fullName>
    </submittedName>
</protein>
<sequence>MEPKSSLKLGELTTNQRGGKVFPASAQAWQFQEWTRILWHPSPYGSEEARRISLCLEPNEAAVADLKALEEDVKRQLTRRSLDDAKIFGRHLAASDVEARFVSCLKTSARGNSFIKLKVDLSRVNFWDAEQQPLEEPGNLAGRECKLRAELKQVWLMSGQCGLLVEVTDLMLKEELPRQCPF</sequence>
<dbReference type="AlphaFoldDB" id="A0A813BLK5"/>
<dbReference type="EMBL" id="CAJNJA010074712">
    <property type="protein sequence ID" value="CAE7913387.1"/>
    <property type="molecule type" value="Genomic_DNA"/>
</dbReference>
<name>A0A813BLK5_9DINO</name>
<evidence type="ECO:0000313" key="1">
    <source>
        <dbReference type="EMBL" id="CAE7913387.1"/>
    </source>
</evidence>
<gene>
    <name evidence="1" type="primary">pfh1</name>
    <name evidence="1" type="ORF">SNEC2469_LOCUS31195</name>
</gene>
<evidence type="ECO:0000313" key="2">
    <source>
        <dbReference type="Proteomes" id="UP000601435"/>
    </source>
</evidence>
<accession>A0A813BLK5</accession>
<comment type="caution">
    <text evidence="1">The sequence shown here is derived from an EMBL/GenBank/DDBJ whole genome shotgun (WGS) entry which is preliminary data.</text>
</comment>
<keyword evidence="2" id="KW-1185">Reference proteome</keyword>